<dbReference type="FunFam" id="2.60.260.40:FF:000003">
    <property type="entry name" value="NADH dehydrogenase [ubiquinone] iron-sulfur protein 6, mitochondrial"/>
    <property type="match status" value="1"/>
</dbReference>
<keyword evidence="4" id="KW-1185">Reference proteome</keyword>
<name>A0A5J5EI63_9PEZI</name>
<feature type="domain" description="Zinc finger CHCC-type" evidence="2">
    <location>
        <begin position="113"/>
        <end position="148"/>
    </location>
</feature>
<accession>A0A5J5EI63</accession>
<evidence type="ECO:0000313" key="3">
    <source>
        <dbReference type="EMBL" id="KAA8894944.1"/>
    </source>
</evidence>
<dbReference type="Pfam" id="PF10276">
    <property type="entry name" value="zf-CHCC"/>
    <property type="match status" value="1"/>
</dbReference>
<feature type="region of interest" description="Disordered" evidence="1">
    <location>
        <begin position="62"/>
        <end position="83"/>
    </location>
</feature>
<evidence type="ECO:0000313" key="4">
    <source>
        <dbReference type="Proteomes" id="UP000326924"/>
    </source>
</evidence>
<dbReference type="GO" id="GO:0005739">
    <property type="term" value="C:mitochondrion"/>
    <property type="evidence" value="ECO:0007669"/>
    <property type="project" value="GOC"/>
</dbReference>
<dbReference type="InParanoid" id="A0A5J5EI63"/>
<dbReference type="OrthoDB" id="307899at2759"/>
<dbReference type="PANTHER" id="PTHR13156:SF0">
    <property type="entry name" value="NADH DEHYDROGENASE [UBIQUINONE] IRON-SULFUR PROTEIN 6, MITOCHONDRIAL"/>
    <property type="match status" value="1"/>
</dbReference>
<dbReference type="EMBL" id="VXIS01000299">
    <property type="protein sequence ID" value="KAA8894944.1"/>
    <property type="molecule type" value="Genomic_DNA"/>
</dbReference>
<evidence type="ECO:0000256" key="1">
    <source>
        <dbReference type="SAM" id="MobiDB-lite"/>
    </source>
</evidence>
<evidence type="ECO:0000259" key="2">
    <source>
        <dbReference type="Pfam" id="PF10276"/>
    </source>
</evidence>
<dbReference type="Gene3D" id="2.60.260.40">
    <property type="entry name" value="q5lls5 like domains"/>
    <property type="match status" value="1"/>
</dbReference>
<sequence length="167" mass="18454">MPLHLLRSSIRQLPRRLAGARGIQTITMPNTPNVANEASVPAPKDVAESIEAAEKARLMQAPNRATTWSKSQRPRALGMTGPRFEQTDLTMQPAPWAAIELIHQQPVRWSEKRVVECNGGGGPAGHPKIYINVDKPEVAPCGYCGLPYAHIKHKKYLHEHGADYPLE</sequence>
<gene>
    <name evidence="3" type="ORF">FN846DRAFT_367055</name>
</gene>
<reference evidence="3 4" key="1">
    <citation type="submission" date="2019-09" db="EMBL/GenBank/DDBJ databases">
        <title>Draft genome of the ectomycorrhizal ascomycete Sphaerosporella brunnea.</title>
        <authorList>
            <consortium name="DOE Joint Genome Institute"/>
            <person name="Benucci G.M."/>
            <person name="Marozzi G."/>
            <person name="Antonielli L."/>
            <person name="Sanchez S."/>
            <person name="Marco P."/>
            <person name="Wang X."/>
            <person name="Falini L.B."/>
            <person name="Barry K."/>
            <person name="Haridas S."/>
            <person name="Lipzen A."/>
            <person name="Labutti K."/>
            <person name="Grigoriev I.V."/>
            <person name="Murat C."/>
            <person name="Martin F."/>
            <person name="Albertini E."/>
            <person name="Donnini D."/>
            <person name="Bonito G."/>
        </authorList>
    </citation>
    <scope>NUCLEOTIDE SEQUENCE [LARGE SCALE GENOMIC DNA]</scope>
    <source>
        <strain evidence="3 4">Sb_GMNB300</strain>
    </source>
</reference>
<dbReference type="InterPro" id="IPR019401">
    <property type="entry name" value="Znf_CHCC"/>
</dbReference>
<dbReference type="AlphaFoldDB" id="A0A5J5EI63"/>
<proteinExistence type="predicted"/>
<dbReference type="GO" id="GO:0006120">
    <property type="term" value="P:mitochondrial electron transport, NADH to ubiquinone"/>
    <property type="evidence" value="ECO:0007669"/>
    <property type="project" value="TreeGrafter"/>
</dbReference>
<dbReference type="PANTHER" id="PTHR13156">
    <property type="entry name" value="NADH-UBIQUINONE OXIDOREDUCTASE 13 KD-A SUBUNIT"/>
    <property type="match status" value="1"/>
</dbReference>
<protein>
    <recommendedName>
        <fullName evidence="2">Zinc finger CHCC-type domain-containing protein</fullName>
    </recommendedName>
</protein>
<dbReference type="Proteomes" id="UP000326924">
    <property type="component" value="Unassembled WGS sequence"/>
</dbReference>
<comment type="caution">
    <text evidence="3">The sequence shown here is derived from an EMBL/GenBank/DDBJ whole genome shotgun (WGS) entry which is preliminary data.</text>
</comment>
<organism evidence="3 4">
    <name type="scientific">Sphaerosporella brunnea</name>
    <dbReference type="NCBI Taxonomy" id="1250544"/>
    <lineage>
        <taxon>Eukaryota</taxon>
        <taxon>Fungi</taxon>
        <taxon>Dikarya</taxon>
        <taxon>Ascomycota</taxon>
        <taxon>Pezizomycotina</taxon>
        <taxon>Pezizomycetes</taxon>
        <taxon>Pezizales</taxon>
        <taxon>Pyronemataceae</taxon>
        <taxon>Sphaerosporella</taxon>
    </lineage>
</organism>